<protein>
    <submittedName>
        <fullName evidence="2">Peptidase C39</fullName>
    </submittedName>
</protein>
<evidence type="ECO:0000313" key="2">
    <source>
        <dbReference type="EMBL" id="NDK37392.1"/>
    </source>
</evidence>
<dbReference type="Proteomes" id="UP001429354">
    <property type="component" value="Unassembled WGS sequence"/>
</dbReference>
<accession>A0ABX0A7B2</accession>
<organism evidence="2 3">
    <name type="scientific">Pseudoxanthomonas gei</name>
    <dbReference type="NCBI Taxonomy" id="1383030"/>
    <lineage>
        <taxon>Bacteria</taxon>
        <taxon>Pseudomonadati</taxon>
        <taxon>Pseudomonadota</taxon>
        <taxon>Gammaproteobacteria</taxon>
        <taxon>Lysobacterales</taxon>
        <taxon>Lysobacteraceae</taxon>
        <taxon>Pseudoxanthomonas</taxon>
    </lineage>
</organism>
<evidence type="ECO:0000259" key="1">
    <source>
        <dbReference type="PROSITE" id="PS50990"/>
    </source>
</evidence>
<evidence type="ECO:0000313" key="3">
    <source>
        <dbReference type="Proteomes" id="UP001429354"/>
    </source>
</evidence>
<proteinExistence type="predicted"/>
<dbReference type="Pfam" id="PF03412">
    <property type="entry name" value="Peptidase_C39"/>
    <property type="match status" value="1"/>
</dbReference>
<sequence length="229" mass="25604">MDVGRLCLALALAAVIAVPTRAREMSLRVPPGGSYAVRVTSLKEARYQTTIAQQYDFSCGSAATATLLTYQYGHPVDERQVFVKMYQSGDQAKIRQQGFSLLDMRRYLESEGFQADGFELPLEKLSDEGLPAIVLLNDRGYRHFVVVKGLRNGRVLLGDPARGTRAMPRSRFEALWDNRLLFVVHNRRDSARFNQGADWRTAPPAPLELGVQRDGLRNIALPRRGVGDI</sequence>
<dbReference type="RefSeq" id="WP_162347961.1">
    <property type="nucleotide sequence ID" value="NZ_QOVG01000001.1"/>
</dbReference>
<dbReference type="InterPro" id="IPR005074">
    <property type="entry name" value="Peptidase_C39"/>
</dbReference>
<comment type="caution">
    <text evidence="2">The sequence shown here is derived from an EMBL/GenBank/DDBJ whole genome shotgun (WGS) entry which is preliminary data.</text>
</comment>
<dbReference type="Gene3D" id="3.90.70.10">
    <property type="entry name" value="Cysteine proteinases"/>
    <property type="match status" value="1"/>
</dbReference>
<feature type="domain" description="Peptidase C39" evidence="1">
    <location>
        <begin position="53"/>
        <end position="183"/>
    </location>
</feature>
<keyword evidence="3" id="KW-1185">Reference proteome</keyword>
<reference evidence="2 3" key="1">
    <citation type="submission" date="2018-07" db="EMBL/GenBank/DDBJ databases">
        <title>Whole genome Sequencing of Pseudoxanthomonas gei KCTC 32298 (T).</title>
        <authorList>
            <person name="Kumar S."/>
            <person name="Bansal K."/>
            <person name="Kaur A."/>
            <person name="Patil P."/>
            <person name="Sharma S."/>
            <person name="Patil P.B."/>
        </authorList>
    </citation>
    <scope>NUCLEOTIDE SEQUENCE [LARGE SCALE GENOMIC DNA]</scope>
    <source>
        <strain evidence="2 3">KCTC 32298</strain>
    </source>
</reference>
<dbReference type="CDD" id="cd02423">
    <property type="entry name" value="Peptidase_C39G"/>
    <property type="match status" value="1"/>
</dbReference>
<dbReference type="PROSITE" id="PS50990">
    <property type="entry name" value="PEPTIDASE_C39"/>
    <property type="match status" value="1"/>
</dbReference>
<name>A0ABX0A7B2_9GAMM</name>
<dbReference type="EMBL" id="QOVG01000001">
    <property type="protein sequence ID" value="NDK37392.1"/>
    <property type="molecule type" value="Genomic_DNA"/>
</dbReference>
<gene>
    <name evidence="2" type="ORF">DT603_00840</name>
</gene>